<dbReference type="FunFam" id="1.10.1820.10:FF:000002">
    <property type="entry name" value="Casein kinase II subunit beta"/>
    <property type="match status" value="1"/>
</dbReference>
<dbReference type="InterPro" id="IPR035991">
    <property type="entry name" value="Casein_kinase_II_beta-like"/>
</dbReference>
<dbReference type="Proteomes" id="UP000823749">
    <property type="component" value="Chromosome 11"/>
</dbReference>
<evidence type="ECO:0000256" key="2">
    <source>
        <dbReference type="RuleBase" id="RU361268"/>
    </source>
</evidence>
<keyword evidence="4" id="KW-1185">Reference proteome</keyword>
<dbReference type="GO" id="GO:0005737">
    <property type="term" value="C:cytoplasm"/>
    <property type="evidence" value="ECO:0007669"/>
    <property type="project" value="TreeGrafter"/>
</dbReference>
<dbReference type="Gene3D" id="2.20.25.20">
    <property type="match status" value="1"/>
</dbReference>
<comment type="similarity">
    <text evidence="1 2">Belongs to the casein kinase 2 subunit beta family.</text>
</comment>
<dbReference type="PANTHER" id="PTHR11740:SF21">
    <property type="entry name" value="CASEIN KINASE II SUBUNIT BETA"/>
    <property type="match status" value="1"/>
</dbReference>
<dbReference type="GO" id="GO:0005956">
    <property type="term" value="C:protein kinase CK2 complex"/>
    <property type="evidence" value="ECO:0007669"/>
    <property type="project" value="UniProtKB-UniRule"/>
</dbReference>
<dbReference type="PROSITE" id="PS01101">
    <property type="entry name" value="CK2_BETA"/>
    <property type="match status" value="1"/>
</dbReference>
<comment type="function">
    <text evidence="2">Plays a complex role in regulating the basal catalytic activity of the alpha subunit.</text>
</comment>
<dbReference type="Pfam" id="PF01214">
    <property type="entry name" value="CK_II_beta"/>
    <property type="match status" value="1"/>
</dbReference>
<dbReference type="FunFam" id="2.20.25.20:FF:000001">
    <property type="entry name" value="Casein kinase II subunit beta"/>
    <property type="match status" value="1"/>
</dbReference>
<accession>A0AAV6I505</accession>
<organism evidence="3 4">
    <name type="scientific">Rhododendron griersonianum</name>
    <dbReference type="NCBI Taxonomy" id="479676"/>
    <lineage>
        <taxon>Eukaryota</taxon>
        <taxon>Viridiplantae</taxon>
        <taxon>Streptophyta</taxon>
        <taxon>Embryophyta</taxon>
        <taxon>Tracheophyta</taxon>
        <taxon>Spermatophyta</taxon>
        <taxon>Magnoliopsida</taxon>
        <taxon>eudicotyledons</taxon>
        <taxon>Gunneridae</taxon>
        <taxon>Pentapetalae</taxon>
        <taxon>asterids</taxon>
        <taxon>Ericales</taxon>
        <taxon>Ericaceae</taxon>
        <taxon>Ericoideae</taxon>
        <taxon>Rhodoreae</taxon>
        <taxon>Rhododendron</taxon>
    </lineage>
</organism>
<evidence type="ECO:0000313" key="4">
    <source>
        <dbReference type="Proteomes" id="UP000823749"/>
    </source>
</evidence>
<name>A0AAV6I505_9ERIC</name>
<dbReference type="InterPro" id="IPR016149">
    <property type="entry name" value="Casein_kin_II_reg-sub_N"/>
</dbReference>
<dbReference type="EMBL" id="JACTNZ010000011">
    <property type="protein sequence ID" value="KAG5523763.1"/>
    <property type="molecule type" value="Genomic_DNA"/>
</dbReference>
<evidence type="ECO:0000256" key="1">
    <source>
        <dbReference type="ARBA" id="ARBA00006941"/>
    </source>
</evidence>
<dbReference type="AlphaFoldDB" id="A0AAV6I505"/>
<dbReference type="PANTHER" id="PTHR11740">
    <property type="entry name" value="CASEIN KINASE II SUBUNIT BETA"/>
    <property type="match status" value="1"/>
</dbReference>
<dbReference type="Gene3D" id="1.10.1820.10">
    <property type="entry name" value="protein kinase ck2 holoenzyme, chain C, domain 1"/>
    <property type="match status" value="1"/>
</dbReference>
<gene>
    <name evidence="3" type="ORF">RHGRI_030673</name>
</gene>
<evidence type="ECO:0000313" key="3">
    <source>
        <dbReference type="EMBL" id="KAG5523763.1"/>
    </source>
</evidence>
<proteinExistence type="inferred from homology"/>
<dbReference type="SUPFAM" id="SSF57798">
    <property type="entry name" value="Casein kinase II beta subunit"/>
    <property type="match status" value="1"/>
</dbReference>
<protein>
    <recommendedName>
        <fullName evidence="2">Casein kinase II subunit beta</fullName>
        <shortName evidence="2">CK II beta</shortName>
    </recommendedName>
</protein>
<reference evidence="3" key="1">
    <citation type="submission" date="2020-08" db="EMBL/GenBank/DDBJ databases">
        <title>Plant Genome Project.</title>
        <authorList>
            <person name="Zhang R.-G."/>
        </authorList>
    </citation>
    <scope>NUCLEOTIDE SEQUENCE</scope>
    <source>
        <strain evidence="3">WSP0</strain>
        <tissue evidence="3">Leaf</tissue>
    </source>
</reference>
<dbReference type="SMART" id="SM01085">
    <property type="entry name" value="CK_II_beta"/>
    <property type="match status" value="1"/>
</dbReference>
<sequence>MEESETDSEESDVSGSEGDDTSWIAWFCNLRGNEFFCEVDDDYIQDDFNLCGLSSQVPYYDYALDLILDVESSHGDTFTEEQNELVESAAEMLYGLIHVRYILTSKGMAAMLEKYKNAEFGRCPRVYCSGQPCLPVGQSDIPRQSTVKIYCPKCEDIYSPRSRYQNNPQAMMLEFLAAVGPPDWGGGSTFHRLYVGDSLPVLGVSHCGQWHFDLAIQIL</sequence>
<comment type="caution">
    <text evidence="3">The sequence shown here is derived from an EMBL/GenBank/DDBJ whole genome shotgun (WGS) entry which is preliminary data.</text>
</comment>
<dbReference type="InterPro" id="IPR000704">
    <property type="entry name" value="Casein_kinase_II_reg-sub"/>
</dbReference>
<dbReference type="GO" id="GO:0019887">
    <property type="term" value="F:protein kinase regulator activity"/>
    <property type="evidence" value="ECO:0007669"/>
    <property type="project" value="InterPro"/>
</dbReference>
<dbReference type="PRINTS" id="PR00472">
    <property type="entry name" value="CASNKINASEII"/>
</dbReference>
<comment type="subunit">
    <text evidence="2">Tetramer of two alpha and two beta subunits.</text>
</comment>